<organism evidence="3 4">
    <name type="scientific">Macrolepiota fuliginosa MF-IS2</name>
    <dbReference type="NCBI Taxonomy" id="1400762"/>
    <lineage>
        <taxon>Eukaryota</taxon>
        <taxon>Fungi</taxon>
        <taxon>Dikarya</taxon>
        <taxon>Basidiomycota</taxon>
        <taxon>Agaricomycotina</taxon>
        <taxon>Agaricomycetes</taxon>
        <taxon>Agaricomycetidae</taxon>
        <taxon>Agaricales</taxon>
        <taxon>Agaricineae</taxon>
        <taxon>Agaricaceae</taxon>
        <taxon>Macrolepiota</taxon>
    </lineage>
</organism>
<protein>
    <submittedName>
        <fullName evidence="3">Uncharacterized protein</fullName>
    </submittedName>
</protein>
<keyword evidence="4" id="KW-1185">Reference proteome</keyword>
<gene>
    <name evidence="3" type="ORF">P691DRAFT_493503</name>
</gene>
<comment type="caution">
    <text evidence="3">The sequence shown here is derived from an EMBL/GenBank/DDBJ whole genome shotgun (WGS) entry which is preliminary data.</text>
</comment>
<reference evidence="3" key="1">
    <citation type="submission" date="2020-11" db="EMBL/GenBank/DDBJ databases">
        <authorList>
            <consortium name="DOE Joint Genome Institute"/>
            <person name="Ahrendt S."/>
            <person name="Riley R."/>
            <person name="Andreopoulos W."/>
            <person name="Labutti K."/>
            <person name="Pangilinan J."/>
            <person name="Ruiz-Duenas F.J."/>
            <person name="Barrasa J.M."/>
            <person name="Sanchez-Garcia M."/>
            <person name="Camarero S."/>
            <person name="Miyauchi S."/>
            <person name="Serrano A."/>
            <person name="Linde D."/>
            <person name="Babiker R."/>
            <person name="Drula E."/>
            <person name="Ayuso-Fernandez I."/>
            <person name="Pacheco R."/>
            <person name="Padilla G."/>
            <person name="Ferreira P."/>
            <person name="Barriuso J."/>
            <person name="Kellner H."/>
            <person name="Castanera R."/>
            <person name="Alfaro M."/>
            <person name="Ramirez L."/>
            <person name="Pisabarro A.G."/>
            <person name="Kuo A."/>
            <person name="Tritt A."/>
            <person name="Lipzen A."/>
            <person name="He G."/>
            <person name="Yan M."/>
            <person name="Ng V."/>
            <person name="Cullen D."/>
            <person name="Martin F."/>
            <person name="Rosso M.-N."/>
            <person name="Henrissat B."/>
            <person name="Hibbett D."/>
            <person name="Martinez A.T."/>
            <person name="Grigoriev I.V."/>
        </authorList>
    </citation>
    <scope>NUCLEOTIDE SEQUENCE</scope>
    <source>
        <strain evidence="3">MF-IS2</strain>
    </source>
</reference>
<dbReference type="AlphaFoldDB" id="A0A9P6C327"/>
<keyword evidence="2" id="KW-0472">Membrane</keyword>
<proteinExistence type="predicted"/>
<dbReference type="OrthoDB" id="10569420at2759"/>
<evidence type="ECO:0000313" key="4">
    <source>
        <dbReference type="Proteomes" id="UP000807342"/>
    </source>
</evidence>
<keyword evidence="2" id="KW-0812">Transmembrane</keyword>
<feature type="region of interest" description="Disordered" evidence="1">
    <location>
        <begin position="133"/>
        <end position="164"/>
    </location>
</feature>
<accession>A0A9P6C327</accession>
<evidence type="ECO:0000256" key="1">
    <source>
        <dbReference type="SAM" id="MobiDB-lite"/>
    </source>
</evidence>
<sequence>MASGAASEAALSFVWFILGHRSFLFLLNLVVGSAFLSLILSIPWLRRHGISFGWFRLLVREERVDHVQFELRTWRSSFRRLSRTSRTSILLILPEGTTSLQTNTQPCDLEMNQQSPTQSCVTPFLGATSDARLSRNSSASSKYSSATTDQSQHGGQRLEPLRRSVGSDIRGIGAVWQDTGEPSIAYAETTATPSLLQPPSPSPSSDADLSDMRMPETPTSSATERFGVDVPETPRRYRPPTYGSVFSGQSIVTLPVYRENEEDRLSIVSQAPTYRSTVTILSPRSPLRSARPPLPVPPSGFLLNMVRRTP</sequence>
<name>A0A9P6C327_9AGAR</name>
<evidence type="ECO:0000256" key="2">
    <source>
        <dbReference type="SAM" id="Phobius"/>
    </source>
</evidence>
<evidence type="ECO:0000313" key="3">
    <source>
        <dbReference type="EMBL" id="KAF9450216.1"/>
    </source>
</evidence>
<keyword evidence="2" id="KW-1133">Transmembrane helix</keyword>
<dbReference type="EMBL" id="MU151110">
    <property type="protein sequence ID" value="KAF9450216.1"/>
    <property type="molecule type" value="Genomic_DNA"/>
</dbReference>
<feature type="compositionally biased region" description="Low complexity" evidence="1">
    <location>
        <begin position="133"/>
        <end position="146"/>
    </location>
</feature>
<feature type="transmembrane region" description="Helical" evidence="2">
    <location>
        <begin position="23"/>
        <end position="45"/>
    </location>
</feature>
<dbReference type="Proteomes" id="UP000807342">
    <property type="component" value="Unassembled WGS sequence"/>
</dbReference>
<feature type="region of interest" description="Disordered" evidence="1">
    <location>
        <begin position="191"/>
        <end position="242"/>
    </location>
</feature>